<evidence type="ECO:0000256" key="4">
    <source>
        <dbReference type="SAM" id="MobiDB-lite"/>
    </source>
</evidence>
<reference evidence="6 7" key="1">
    <citation type="journal article" date="2010" name="Plant Cell">
        <title>The Chlorella variabilis NC64A genome reveals adaptation to photosymbiosis, coevolution with viruses, and cryptic sex.</title>
        <authorList>
            <person name="Blanc G."/>
            <person name="Duncan G."/>
            <person name="Agarkova I."/>
            <person name="Borodovsky M."/>
            <person name="Gurnon J."/>
            <person name="Kuo A."/>
            <person name="Lindquist E."/>
            <person name="Lucas S."/>
            <person name="Pangilinan J."/>
            <person name="Polle J."/>
            <person name="Salamov A."/>
            <person name="Terry A."/>
            <person name="Yamada T."/>
            <person name="Dunigan D.D."/>
            <person name="Grigoriev I.V."/>
            <person name="Claverie J.M."/>
            <person name="Van Etten J.L."/>
        </authorList>
    </citation>
    <scope>NUCLEOTIDE SEQUENCE [LARGE SCALE GENOMIC DNA]</scope>
    <source>
        <strain evidence="6 7">NC64A</strain>
    </source>
</reference>
<dbReference type="InParanoid" id="E1ZTM8"/>
<name>E1ZTM8_CHLVA</name>
<dbReference type="PROSITE" id="PS51141">
    <property type="entry name" value="ZF_SBP"/>
    <property type="match status" value="1"/>
</dbReference>
<dbReference type="GO" id="GO:0005634">
    <property type="term" value="C:nucleus"/>
    <property type="evidence" value="ECO:0007669"/>
    <property type="project" value="InterPro"/>
</dbReference>
<evidence type="ECO:0000259" key="5">
    <source>
        <dbReference type="PROSITE" id="PS51141"/>
    </source>
</evidence>
<dbReference type="STRING" id="554065.E1ZTM8"/>
<accession>E1ZTM8</accession>
<dbReference type="KEGG" id="cvr:CHLNCDRAFT_37677"/>
<keyword evidence="2" id="KW-0863">Zinc-finger</keyword>
<evidence type="ECO:0000313" key="7">
    <source>
        <dbReference type="Proteomes" id="UP000008141"/>
    </source>
</evidence>
<dbReference type="GO" id="GO:0008270">
    <property type="term" value="F:zinc ion binding"/>
    <property type="evidence" value="ECO:0007669"/>
    <property type="project" value="UniProtKB-KW"/>
</dbReference>
<feature type="region of interest" description="Disordered" evidence="4">
    <location>
        <begin position="131"/>
        <end position="223"/>
    </location>
</feature>
<dbReference type="AlphaFoldDB" id="E1ZTM8"/>
<dbReference type="InterPro" id="IPR004333">
    <property type="entry name" value="SBP_dom"/>
</dbReference>
<dbReference type="RefSeq" id="XP_005842938.1">
    <property type="nucleotide sequence ID" value="XM_005842876.1"/>
</dbReference>
<dbReference type="GeneID" id="17350295"/>
<dbReference type="InterPro" id="IPR044817">
    <property type="entry name" value="SBP-like"/>
</dbReference>
<dbReference type="InterPro" id="IPR036893">
    <property type="entry name" value="SBP_sf"/>
</dbReference>
<feature type="compositionally biased region" description="Low complexity" evidence="4">
    <location>
        <begin position="188"/>
        <end position="197"/>
    </location>
</feature>
<proteinExistence type="predicted"/>
<evidence type="ECO:0000256" key="1">
    <source>
        <dbReference type="ARBA" id="ARBA00022723"/>
    </source>
</evidence>
<dbReference type="PANTHER" id="PTHR31251:SF169">
    <property type="entry name" value="SQUAMOSA PROMOTER-BINDING-LIKE PROTEIN 8"/>
    <property type="match status" value="1"/>
</dbReference>
<dbReference type="Gene3D" id="4.10.1100.10">
    <property type="entry name" value="Transcription factor, SBP-box domain"/>
    <property type="match status" value="1"/>
</dbReference>
<dbReference type="EMBL" id="GL433872">
    <property type="protein sequence ID" value="EFN50836.1"/>
    <property type="molecule type" value="Genomic_DNA"/>
</dbReference>
<evidence type="ECO:0000313" key="6">
    <source>
        <dbReference type="EMBL" id="EFN50836.1"/>
    </source>
</evidence>
<feature type="compositionally biased region" description="Basic and acidic residues" evidence="4">
    <location>
        <begin position="22"/>
        <end position="35"/>
    </location>
</feature>
<keyword evidence="3" id="KW-0862">Zinc</keyword>
<feature type="compositionally biased region" description="Pro residues" evidence="4">
    <location>
        <begin position="46"/>
        <end position="59"/>
    </location>
</feature>
<feature type="compositionally biased region" description="Low complexity" evidence="4">
    <location>
        <begin position="97"/>
        <end position="114"/>
    </location>
</feature>
<keyword evidence="1" id="KW-0479">Metal-binding</keyword>
<organism evidence="7">
    <name type="scientific">Chlorella variabilis</name>
    <name type="common">Green alga</name>
    <dbReference type="NCBI Taxonomy" id="554065"/>
    <lineage>
        <taxon>Eukaryota</taxon>
        <taxon>Viridiplantae</taxon>
        <taxon>Chlorophyta</taxon>
        <taxon>core chlorophytes</taxon>
        <taxon>Trebouxiophyceae</taxon>
        <taxon>Chlorellales</taxon>
        <taxon>Chlorellaceae</taxon>
        <taxon>Chlorella clade</taxon>
        <taxon>Chlorella</taxon>
    </lineage>
</organism>
<keyword evidence="7" id="KW-1185">Reference proteome</keyword>
<evidence type="ECO:0000256" key="3">
    <source>
        <dbReference type="ARBA" id="ARBA00022833"/>
    </source>
</evidence>
<gene>
    <name evidence="6" type="ORF">CHLNCDRAFT_37677</name>
</gene>
<dbReference type="Pfam" id="PF03110">
    <property type="entry name" value="SBP"/>
    <property type="match status" value="1"/>
</dbReference>
<protein>
    <recommendedName>
        <fullName evidence="5">SBP-type domain-containing protein</fullName>
    </recommendedName>
</protein>
<dbReference type="PANTHER" id="PTHR31251">
    <property type="entry name" value="SQUAMOSA PROMOTER-BINDING-LIKE PROTEIN 4"/>
    <property type="match status" value="1"/>
</dbReference>
<evidence type="ECO:0000256" key="2">
    <source>
        <dbReference type="ARBA" id="ARBA00022771"/>
    </source>
</evidence>
<feature type="region of interest" description="Disordered" evidence="4">
    <location>
        <begin position="1"/>
        <end position="119"/>
    </location>
</feature>
<dbReference type="Proteomes" id="UP000008141">
    <property type="component" value="Unassembled WGS sequence"/>
</dbReference>
<dbReference type="SUPFAM" id="SSF103612">
    <property type="entry name" value="SBT domain"/>
    <property type="match status" value="1"/>
</dbReference>
<feature type="domain" description="SBP-type" evidence="5">
    <location>
        <begin position="222"/>
        <end position="299"/>
    </location>
</feature>
<feature type="compositionally biased region" description="Basic residues" evidence="4">
    <location>
        <begin position="210"/>
        <end position="223"/>
    </location>
</feature>
<dbReference type="GO" id="GO:0003677">
    <property type="term" value="F:DNA binding"/>
    <property type="evidence" value="ECO:0007669"/>
    <property type="project" value="InterPro"/>
</dbReference>
<dbReference type="OrthoDB" id="549553at2759"/>
<sequence length="329" mass="34610">MGENLEALLNSWASSPTAGRLRPSEDGLEAGHDFLGDFNMELLLAPSPPPPPAAAPPPVEDSTGSGTAGGAPQSSAPMSAPPAASPAGPGGSGLGAALGHQQQAALGQQQGAQVHAHHSLHHAMPAYMRPLTASGSAPLPPLDPSAAAQLGGPQPMMLQLPPNGSGMQHYMAPPRNYHQPGTGPPLVLPALTAVPAGSSQQPSESNLDGKRRRGPRPRVFKKHTCQSDGCTVDLAPLSFYLQRNHICPDHLKADSYMVKGVPSRFCQRCGQGHPLTEFEGSKRSCRKALERHNQRRWGGALRREGKPWGSWARAVRFWQLWSAGSGADG</sequence>